<dbReference type="PROSITE" id="PS00041">
    <property type="entry name" value="HTH_ARAC_FAMILY_1"/>
    <property type="match status" value="1"/>
</dbReference>
<dbReference type="InterPro" id="IPR018060">
    <property type="entry name" value="HTH_AraC"/>
</dbReference>
<feature type="transmembrane region" description="Helical" evidence="4">
    <location>
        <begin position="478"/>
        <end position="501"/>
    </location>
</feature>
<dbReference type="Gene3D" id="1.10.10.60">
    <property type="entry name" value="Homeodomain-like"/>
    <property type="match status" value="2"/>
</dbReference>
<evidence type="ECO:0000313" key="6">
    <source>
        <dbReference type="EMBL" id="TFE82982.1"/>
    </source>
</evidence>
<dbReference type="GO" id="GO:0043565">
    <property type="term" value="F:sequence-specific DNA binding"/>
    <property type="evidence" value="ECO:0007669"/>
    <property type="project" value="InterPro"/>
</dbReference>
<dbReference type="Proteomes" id="UP000298246">
    <property type="component" value="Unassembled WGS sequence"/>
</dbReference>
<proteinExistence type="predicted"/>
<keyword evidence="1" id="KW-0805">Transcription regulation</keyword>
<name>A0A4Y8PQ92_9BACL</name>
<organism evidence="6 7">
    <name type="scientific">Paenibacillus athensensis</name>
    <dbReference type="NCBI Taxonomy" id="1967502"/>
    <lineage>
        <taxon>Bacteria</taxon>
        <taxon>Bacillati</taxon>
        <taxon>Bacillota</taxon>
        <taxon>Bacilli</taxon>
        <taxon>Bacillales</taxon>
        <taxon>Paenibacillaceae</taxon>
        <taxon>Paenibacillus</taxon>
    </lineage>
</organism>
<dbReference type="PANTHER" id="PTHR43280:SF2">
    <property type="entry name" value="HTH-TYPE TRANSCRIPTIONAL REGULATOR EXSA"/>
    <property type="match status" value="1"/>
</dbReference>
<dbReference type="EMBL" id="MYFO01000061">
    <property type="protein sequence ID" value="TFE82982.1"/>
    <property type="molecule type" value="Genomic_DNA"/>
</dbReference>
<evidence type="ECO:0000313" key="7">
    <source>
        <dbReference type="Proteomes" id="UP000298246"/>
    </source>
</evidence>
<dbReference type="InterPro" id="IPR009057">
    <property type="entry name" value="Homeodomain-like_sf"/>
</dbReference>
<dbReference type="RefSeq" id="WP_134757570.1">
    <property type="nucleotide sequence ID" value="NZ_MYFO02000002.1"/>
</dbReference>
<dbReference type="Gene3D" id="3.30.450.20">
    <property type="entry name" value="PAS domain"/>
    <property type="match status" value="1"/>
</dbReference>
<feature type="transmembrane region" description="Helical" evidence="4">
    <location>
        <begin position="308"/>
        <end position="326"/>
    </location>
</feature>
<dbReference type="GO" id="GO:0003700">
    <property type="term" value="F:DNA-binding transcription factor activity"/>
    <property type="evidence" value="ECO:0007669"/>
    <property type="project" value="InterPro"/>
</dbReference>
<reference evidence="6 7" key="1">
    <citation type="submission" date="2017-03" db="EMBL/GenBank/DDBJ databases">
        <title>Isolation of Levoglucosan Utilizing Bacteria.</title>
        <authorList>
            <person name="Arya A.S."/>
        </authorList>
    </citation>
    <scope>NUCLEOTIDE SEQUENCE [LARGE SCALE GENOMIC DNA]</scope>
    <source>
        <strain evidence="6 7">MEC069</strain>
    </source>
</reference>
<evidence type="ECO:0000256" key="4">
    <source>
        <dbReference type="SAM" id="Phobius"/>
    </source>
</evidence>
<dbReference type="InterPro" id="IPR018062">
    <property type="entry name" value="HTH_AraC-typ_CS"/>
</dbReference>
<keyword evidence="4" id="KW-0812">Transmembrane</keyword>
<protein>
    <recommendedName>
        <fullName evidence="5">HTH araC/xylS-type domain-containing protein</fullName>
    </recommendedName>
</protein>
<feature type="transmembrane region" description="Helical" evidence="4">
    <location>
        <begin position="15"/>
        <end position="36"/>
    </location>
</feature>
<dbReference type="InterPro" id="IPR020449">
    <property type="entry name" value="Tscrpt_reg_AraC-type_HTH"/>
</dbReference>
<dbReference type="Pfam" id="PF12833">
    <property type="entry name" value="HTH_18"/>
    <property type="match status" value="1"/>
</dbReference>
<keyword evidence="7" id="KW-1185">Reference proteome</keyword>
<dbReference type="PROSITE" id="PS01124">
    <property type="entry name" value="HTH_ARAC_FAMILY_2"/>
    <property type="match status" value="1"/>
</dbReference>
<dbReference type="OrthoDB" id="2503690at2"/>
<feature type="domain" description="HTH araC/xylS-type" evidence="5">
    <location>
        <begin position="648"/>
        <end position="747"/>
    </location>
</feature>
<keyword evidence="4" id="KW-1133">Transmembrane helix</keyword>
<keyword evidence="2" id="KW-0238">DNA-binding</keyword>
<dbReference type="SMART" id="SM00342">
    <property type="entry name" value="HTH_ARAC"/>
    <property type="match status" value="1"/>
</dbReference>
<evidence type="ECO:0000256" key="3">
    <source>
        <dbReference type="ARBA" id="ARBA00023163"/>
    </source>
</evidence>
<sequence>MNTINDKQTKLHSSLFFSFTMTIVVTIIALSAILYFQFERIALHQSFAYTMSNLAQTSREASLMTVTAGTFAKQIYYDKHIRKLLNFSEVEIVDTTNALTQLNSYRATSPFIDSIYVYNAKKRTFYISSDVSDYAVQSEAEIYDKQIVDIVRHAREYPTLAPIPRRMPVESRTAVQETERDVYTFLLYDTLQKGSSDDVIVVNISETQMHKNIDGLITSSDNNTFIVDNTGQLVSNSWKSAMLADISGKPYMQTILQAKEAGYFVAEVDGVHSLVTYTLPDYLGWRYVRIVPYATVTSPINSLRLKTVLSALALLAAGLGVSYLISRRLYAKVHNRLVKLVTLEAEKSEHLLKQRQEFLRSVLLGCEKIDLARMQQQLDRLRMPLRADRSCRVVLLKLDRYAQFVADYPSADRLLLKYGIANVAEEVLSAHYYEGAAVEMGENRLALLLNGRDEPTEDGEGPTLEATLRAIQEAVRRYLNLSVSAIVSAPGATALAAAALFNQTTEASLHSLFHGPQCLVSATRVEQGKAKPYEYPIQKEKQLIEELMLGKLDDTKAVLREIIGETADYSYASFHLALSHLSFAIHNAVSTIKRNSDADFDVNVSTLLERMHHLETLEELYAGFDAMFDELAGYLSERKNARHEELVQRIVQLIDSSYMRQDLSLESIADSMQMSSTYIGRLFKKHTLKTILNYIIEVRMRKAHEMLLETAYTVNEIAEKTGFSNTSYFHKAFKKWNGVTPLDFRKNARPDGPQAREIG</sequence>
<dbReference type="SUPFAM" id="SSF46689">
    <property type="entry name" value="Homeodomain-like"/>
    <property type="match status" value="1"/>
</dbReference>
<dbReference type="AlphaFoldDB" id="A0A4Y8PQ92"/>
<keyword evidence="3" id="KW-0804">Transcription</keyword>
<keyword evidence="4" id="KW-0472">Membrane</keyword>
<dbReference type="PRINTS" id="PR00032">
    <property type="entry name" value="HTHARAC"/>
</dbReference>
<evidence type="ECO:0000256" key="2">
    <source>
        <dbReference type="ARBA" id="ARBA00023125"/>
    </source>
</evidence>
<evidence type="ECO:0000256" key="1">
    <source>
        <dbReference type="ARBA" id="ARBA00023015"/>
    </source>
</evidence>
<gene>
    <name evidence="6" type="ORF">B5M42_24055</name>
</gene>
<comment type="caution">
    <text evidence="6">The sequence shown here is derived from an EMBL/GenBank/DDBJ whole genome shotgun (WGS) entry which is preliminary data.</text>
</comment>
<dbReference type="PANTHER" id="PTHR43280">
    <property type="entry name" value="ARAC-FAMILY TRANSCRIPTIONAL REGULATOR"/>
    <property type="match status" value="1"/>
</dbReference>
<evidence type="ECO:0000259" key="5">
    <source>
        <dbReference type="PROSITE" id="PS01124"/>
    </source>
</evidence>
<accession>A0A4Y8PQ92</accession>